<evidence type="ECO:0000256" key="11">
    <source>
        <dbReference type="ARBA" id="ARBA00058147"/>
    </source>
</evidence>
<evidence type="ECO:0000256" key="2">
    <source>
        <dbReference type="ARBA" id="ARBA00012380"/>
    </source>
</evidence>
<keyword evidence="4" id="KW-0521">NADP</keyword>
<proteinExistence type="inferred from homology"/>
<dbReference type="NCBIfam" id="TIGR02032">
    <property type="entry name" value="GG-red-SF"/>
    <property type="match status" value="1"/>
</dbReference>
<comment type="caution">
    <text evidence="14">The sequence shown here is derived from an EMBL/GenBank/DDBJ whole genome shotgun (WGS) entry which is preliminary data.</text>
</comment>
<keyword evidence="6" id="KW-0149">Chlorophyll biosynthesis</keyword>
<gene>
    <name evidence="14" type="ORF">HYH03_005301</name>
</gene>
<dbReference type="InterPro" id="IPR002938">
    <property type="entry name" value="FAD-bd"/>
</dbReference>
<evidence type="ECO:0000313" key="15">
    <source>
        <dbReference type="Proteomes" id="UP000612055"/>
    </source>
</evidence>
<dbReference type="GO" id="GO:0071949">
    <property type="term" value="F:FAD binding"/>
    <property type="evidence" value="ECO:0007669"/>
    <property type="project" value="InterPro"/>
</dbReference>
<reference evidence="14" key="1">
    <citation type="journal article" date="2020" name="bioRxiv">
        <title>Comparative genomics of Chlamydomonas.</title>
        <authorList>
            <person name="Craig R.J."/>
            <person name="Hasan A.R."/>
            <person name="Ness R.W."/>
            <person name="Keightley P.D."/>
        </authorList>
    </citation>
    <scope>NUCLEOTIDE SEQUENCE</scope>
    <source>
        <strain evidence="14">CCAP 11/70</strain>
    </source>
</reference>
<dbReference type="FunFam" id="3.50.50.60:FF:000083">
    <property type="entry name" value="Geranylgeranyl diphosphate reductase"/>
    <property type="match status" value="1"/>
</dbReference>
<dbReference type="InterPro" id="IPR011777">
    <property type="entry name" value="Geranylgeranyl_Rdtase_fam"/>
</dbReference>
<organism evidence="14 15">
    <name type="scientific">Edaphochlamys debaryana</name>
    <dbReference type="NCBI Taxonomy" id="47281"/>
    <lineage>
        <taxon>Eukaryota</taxon>
        <taxon>Viridiplantae</taxon>
        <taxon>Chlorophyta</taxon>
        <taxon>core chlorophytes</taxon>
        <taxon>Chlorophyceae</taxon>
        <taxon>CS clade</taxon>
        <taxon>Chlamydomonadales</taxon>
        <taxon>Chlamydomonadales incertae sedis</taxon>
        <taxon>Edaphochlamys</taxon>
    </lineage>
</organism>
<feature type="domain" description="FAD-binding" evidence="13">
    <location>
        <begin position="83"/>
        <end position="374"/>
    </location>
</feature>
<evidence type="ECO:0000256" key="1">
    <source>
        <dbReference type="ARBA" id="ARBA00006632"/>
    </source>
</evidence>
<keyword evidence="5" id="KW-0560">Oxidoreductase</keyword>
<evidence type="ECO:0000259" key="13">
    <source>
        <dbReference type="Pfam" id="PF01494"/>
    </source>
</evidence>
<dbReference type="Pfam" id="PF01494">
    <property type="entry name" value="FAD_binding_3"/>
    <property type="match status" value="1"/>
</dbReference>
<evidence type="ECO:0000256" key="4">
    <source>
        <dbReference type="ARBA" id="ARBA00022857"/>
    </source>
</evidence>
<sequence length="507" mass="55493">MAASFASSQVSSKAVTRQAAQGRVAPFRATGVRKVASAQTSSLFAGSSAPQRVLAVSGARGVSRAVQKVFAVRDGAPLEGRKLRVAVIGGGPSGACAAETLAKGGVETFLIERKLDNCKPCGGAIPLCMVEEFDLPMEIIDRKVTKMKMISPSNREVDVGKTLSETEWIGMCRREVFDDYLRNRAQKLGANIVNGLFMRSEQASADGPFTIHYNSYEDGSKMGTPKSMEVDMIIGADGANSRIAKEIDAGEYDYAIAFQERIRIPDDKMKYYENLAEMYVGDDVSPDFYGWVFPKYDHVAVGTGTVVNKTAIKQYQQATRDRSKVKTEGGKIIRVEAHPIPEHPRPRRCKGRVALVGDAAGYVTKCSGEGIYFAAKSGRMAAEAIVEGSANGTKMCGEDAIRVYLDKWDRKYWATYKVLDILQKVFYRSNPAREAFVELCEDSYVQKMTFDSYLYKTVVPGNPLDDVKLLVRTVSSILRSNALRSVNSKSVNVSFGSKANEERVAAA</sequence>
<dbReference type="PANTHER" id="PTHR42685:SF4">
    <property type="entry name" value="GERANYLGERANYL DIPHOSPHATE REDUCTASE, CHLOROPLASTIC"/>
    <property type="match status" value="1"/>
</dbReference>
<name>A0A835YCS6_9CHLO</name>
<dbReference type="InterPro" id="IPR036188">
    <property type="entry name" value="FAD/NAD-bd_sf"/>
</dbReference>
<evidence type="ECO:0000256" key="5">
    <source>
        <dbReference type="ARBA" id="ARBA00023002"/>
    </source>
</evidence>
<dbReference type="EMBL" id="JAEHOE010000018">
    <property type="protein sequence ID" value="KAG2496475.1"/>
    <property type="molecule type" value="Genomic_DNA"/>
</dbReference>
<dbReference type="GO" id="GO:0102067">
    <property type="term" value="F:geranylgeranyl diphosphate reductase activity"/>
    <property type="evidence" value="ECO:0007669"/>
    <property type="project" value="UniProtKB-EC"/>
</dbReference>
<evidence type="ECO:0000256" key="6">
    <source>
        <dbReference type="ARBA" id="ARBA00023171"/>
    </source>
</evidence>
<comment type="pathway">
    <text evidence="8">Cofactor biosynthesis; tocopherol biosynthesis.</text>
</comment>
<dbReference type="EC" id="1.3.1.83" evidence="2"/>
<protein>
    <recommendedName>
        <fullName evidence="12">Geranylgeranyl diphosphate reductase, chloroplastic</fullName>
        <ecNumber evidence="2">1.3.1.83</ecNumber>
    </recommendedName>
    <alternativeName>
        <fullName evidence="9">Geranylgeranyl reductase</fullName>
    </alternativeName>
</protein>
<dbReference type="NCBIfam" id="TIGR02023">
    <property type="entry name" value="BchP-ChlP"/>
    <property type="match status" value="1"/>
</dbReference>
<dbReference type="NCBIfam" id="TIGR02028">
    <property type="entry name" value="ChlP"/>
    <property type="match status" value="1"/>
</dbReference>
<comment type="pathway">
    <text evidence="7">Porphyrin-containing compound metabolism.</text>
</comment>
<comment type="similarity">
    <text evidence="1">Belongs to the geranylgeranyl reductase family. ChlP subfamily.</text>
</comment>
<dbReference type="GO" id="GO:0009535">
    <property type="term" value="C:chloroplast thylakoid membrane"/>
    <property type="evidence" value="ECO:0007669"/>
    <property type="project" value="TreeGrafter"/>
</dbReference>
<dbReference type="GO" id="GO:0045550">
    <property type="term" value="F:geranylgeranyl reductase activity"/>
    <property type="evidence" value="ECO:0007669"/>
    <property type="project" value="InterPro"/>
</dbReference>
<dbReference type="InterPro" id="IPR011774">
    <property type="entry name" value="Geranylgeranyl_Rdtase_pln/cyn"/>
</dbReference>
<evidence type="ECO:0000313" key="14">
    <source>
        <dbReference type="EMBL" id="KAG2496475.1"/>
    </source>
</evidence>
<evidence type="ECO:0000256" key="3">
    <source>
        <dbReference type="ARBA" id="ARBA00022531"/>
    </source>
</evidence>
<keyword evidence="3" id="KW-0602">Photosynthesis</keyword>
<evidence type="ECO:0000256" key="7">
    <source>
        <dbReference type="ARBA" id="ARBA00023444"/>
    </source>
</evidence>
<keyword evidence="15" id="KW-1185">Reference proteome</keyword>
<accession>A0A835YCS6</accession>
<evidence type="ECO:0000256" key="8">
    <source>
        <dbReference type="ARBA" id="ARBA00024015"/>
    </source>
</evidence>
<evidence type="ECO:0000256" key="12">
    <source>
        <dbReference type="ARBA" id="ARBA00067953"/>
    </source>
</evidence>
<comment type="catalytic activity">
    <reaction evidence="10">
        <text>phytyl diphosphate + 3 NADP(+) = geranylgeranyl diphosphate + 3 NADPH + 3 H(+)</text>
        <dbReference type="Rhea" id="RHEA:26229"/>
        <dbReference type="ChEBI" id="CHEBI:15378"/>
        <dbReference type="ChEBI" id="CHEBI:57533"/>
        <dbReference type="ChEBI" id="CHEBI:57783"/>
        <dbReference type="ChEBI" id="CHEBI:58349"/>
        <dbReference type="ChEBI" id="CHEBI:75434"/>
        <dbReference type="EC" id="1.3.1.83"/>
    </reaction>
</comment>
<dbReference type="GO" id="GO:0015995">
    <property type="term" value="P:chlorophyll biosynthetic process"/>
    <property type="evidence" value="ECO:0007669"/>
    <property type="project" value="UniProtKB-KW"/>
</dbReference>
<dbReference type="SUPFAM" id="SSF51905">
    <property type="entry name" value="FAD/NAD(P)-binding domain"/>
    <property type="match status" value="1"/>
</dbReference>
<dbReference type="PANTHER" id="PTHR42685">
    <property type="entry name" value="GERANYLGERANYL DIPHOSPHATE REDUCTASE"/>
    <property type="match status" value="1"/>
</dbReference>
<dbReference type="Proteomes" id="UP000612055">
    <property type="component" value="Unassembled WGS sequence"/>
</dbReference>
<dbReference type="OrthoDB" id="655030at2759"/>
<dbReference type="InterPro" id="IPR010253">
    <property type="entry name" value="BchP_ChlP_pln/prok"/>
</dbReference>
<evidence type="ECO:0000256" key="10">
    <source>
        <dbReference type="ARBA" id="ARBA00047837"/>
    </source>
</evidence>
<comment type="function">
    <text evidence="11">Catalyzes the reduction of geranylgeranyl diphosphate to phytyl diphosphate, providing phytol for both tocopherol and chlorophyll synthesis.</text>
</comment>
<evidence type="ECO:0000256" key="9">
    <source>
        <dbReference type="ARBA" id="ARBA00033069"/>
    </source>
</evidence>
<dbReference type="Gene3D" id="3.50.50.60">
    <property type="entry name" value="FAD/NAD(P)-binding domain"/>
    <property type="match status" value="1"/>
</dbReference>
<dbReference type="AlphaFoldDB" id="A0A835YCS6"/>
<dbReference type="PRINTS" id="PR00420">
    <property type="entry name" value="RNGMNOXGNASE"/>
</dbReference>
<dbReference type="GO" id="GO:0015979">
    <property type="term" value="P:photosynthesis"/>
    <property type="evidence" value="ECO:0007669"/>
    <property type="project" value="UniProtKB-KW"/>
</dbReference>
<dbReference type="InterPro" id="IPR050407">
    <property type="entry name" value="Geranylgeranyl_reductase"/>
</dbReference>